<evidence type="ECO:0000313" key="1">
    <source>
        <dbReference type="EMBL" id="ANT44737.1"/>
    </source>
</evidence>
<organism evidence="1 2">
    <name type="scientific">Staphylococcus phage vB_SscM-1</name>
    <dbReference type="NCBI Taxonomy" id="1868844"/>
    <lineage>
        <taxon>Viruses</taxon>
        <taxon>Duplodnaviria</taxon>
        <taxon>Heunggongvirae</taxon>
        <taxon>Uroviricota</taxon>
        <taxon>Caudoviricetes</taxon>
        <taxon>Herelleviridae</taxon>
        <taxon>Twortvirinae</taxon>
        <taxon>Sciuriunavirus</taxon>
        <taxon>Sciuriunavirus SscM1</taxon>
    </lineage>
</organism>
<gene>
    <name evidence="1" type="ORF">vB_SscM-1_074</name>
</gene>
<accession>A0A1X9I9F3</accession>
<dbReference type="Proteomes" id="UP000224459">
    <property type="component" value="Segment"/>
</dbReference>
<name>A0A1X9I9F3_9CAUD</name>
<keyword evidence="2" id="KW-1185">Reference proteome</keyword>
<protein>
    <submittedName>
        <fullName evidence="1">Iro</fullName>
    </submittedName>
</protein>
<proteinExistence type="predicted"/>
<sequence length="71" mass="8427">MKRQAMTYSKLNCKECGSVFMVPRKRSRKREEGHIKDLYCVKCGKVTKHVEDNRSEAEKYWDKLQEELSGE</sequence>
<reference evidence="2" key="1">
    <citation type="submission" date="2016-04" db="EMBL/GenBank/DDBJ databases">
        <authorList>
            <person name="Gasior T."/>
        </authorList>
    </citation>
    <scope>NUCLEOTIDE SEQUENCE [LARGE SCALE GENOMIC DNA]</scope>
</reference>
<evidence type="ECO:0000313" key="2">
    <source>
        <dbReference type="Proteomes" id="UP000224459"/>
    </source>
</evidence>
<dbReference type="EMBL" id="KX171212">
    <property type="protein sequence ID" value="ANT44737.1"/>
    <property type="molecule type" value="Genomic_DNA"/>
</dbReference>